<dbReference type="GO" id="GO:0004497">
    <property type="term" value="F:monooxygenase activity"/>
    <property type="evidence" value="ECO:0007669"/>
    <property type="project" value="UniProtKB-KW"/>
</dbReference>
<comment type="similarity">
    <text evidence="3">Belongs to the UbiH/COQ6 family.</text>
</comment>
<evidence type="ECO:0000256" key="3">
    <source>
        <dbReference type="ARBA" id="ARBA00005349"/>
    </source>
</evidence>
<evidence type="ECO:0000313" key="9">
    <source>
        <dbReference type="EMBL" id="KUF11057.1"/>
    </source>
</evidence>
<protein>
    <submittedName>
        <fullName evidence="9">2-octaprenyl-6-methoxyphenyl hydroxylase</fullName>
    </submittedName>
</protein>
<proteinExistence type="inferred from homology"/>
<dbReference type="NCBIfam" id="TIGR01988">
    <property type="entry name" value="Ubi-OHases"/>
    <property type="match status" value="1"/>
</dbReference>
<dbReference type="STRING" id="1685382.AVJ23_08345"/>
<dbReference type="AlphaFoldDB" id="A0A0W7WKJ2"/>
<evidence type="ECO:0000256" key="5">
    <source>
        <dbReference type="ARBA" id="ARBA00022827"/>
    </source>
</evidence>
<dbReference type="GO" id="GO:0071949">
    <property type="term" value="F:FAD binding"/>
    <property type="evidence" value="ECO:0007669"/>
    <property type="project" value="InterPro"/>
</dbReference>
<evidence type="ECO:0000256" key="1">
    <source>
        <dbReference type="ARBA" id="ARBA00001974"/>
    </source>
</evidence>
<gene>
    <name evidence="9" type="ORF">AVJ23_08345</name>
</gene>
<accession>A0A0W7WKJ2</accession>
<dbReference type="Gene3D" id="3.50.50.60">
    <property type="entry name" value="FAD/NAD(P)-binding domain"/>
    <property type="match status" value="2"/>
</dbReference>
<evidence type="ECO:0000259" key="8">
    <source>
        <dbReference type="Pfam" id="PF01494"/>
    </source>
</evidence>
<name>A0A0W7WKJ2_9RHOB</name>
<comment type="caution">
    <text evidence="9">The sequence shown here is derived from an EMBL/GenBank/DDBJ whole genome shotgun (WGS) entry which is preliminary data.</text>
</comment>
<dbReference type="Proteomes" id="UP000054396">
    <property type="component" value="Unassembled WGS sequence"/>
</dbReference>
<dbReference type="UniPathway" id="UPA00232"/>
<dbReference type="PROSITE" id="PS01304">
    <property type="entry name" value="UBIH"/>
    <property type="match status" value="1"/>
</dbReference>
<keyword evidence="5" id="KW-0274">FAD</keyword>
<dbReference type="PRINTS" id="PR00420">
    <property type="entry name" value="RNGMNOXGNASE"/>
</dbReference>
<dbReference type="Pfam" id="PF01494">
    <property type="entry name" value="FAD_binding_3"/>
    <property type="match status" value="1"/>
</dbReference>
<reference evidence="9 10" key="1">
    <citation type="submission" date="2015-12" db="EMBL/GenBank/DDBJ databases">
        <authorList>
            <person name="Shamseldin A."/>
            <person name="Moawad H."/>
            <person name="Abd El-Rahim W.M."/>
            <person name="Sadowsky M.J."/>
        </authorList>
    </citation>
    <scope>NUCLEOTIDE SEQUENCE [LARGE SCALE GENOMIC DNA]</scope>
    <source>
        <strain evidence="9 10">SJ5A-1</strain>
    </source>
</reference>
<dbReference type="InterPro" id="IPR010971">
    <property type="entry name" value="UbiH/COQ6"/>
</dbReference>
<comment type="pathway">
    <text evidence="2">Cofactor biosynthesis; ubiquinone biosynthesis.</text>
</comment>
<dbReference type="InterPro" id="IPR036188">
    <property type="entry name" value="FAD/NAD-bd_sf"/>
</dbReference>
<dbReference type="GO" id="GO:0016705">
    <property type="term" value="F:oxidoreductase activity, acting on paired donors, with incorporation or reduction of molecular oxygen"/>
    <property type="evidence" value="ECO:0007669"/>
    <property type="project" value="InterPro"/>
</dbReference>
<evidence type="ECO:0000256" key="4">
    <source>
        <dbReference type="ARBA" id="ARBA00022630"/>
    </source>
</evidence>
<dbReference type="PANTHER" id="PTHR43876:SF7">
    <property type="entry name" value="UBIQUINONE BIOSYNTHESIS MONOOXYGENASE COQ6, MITOCHONDRIAL"/>
    <property type="match status" value="1"/>
</dbReference>
<sequence length="403" mass="42562">MTHDLIIVGGGLNGAALALAAARSGLTACVLDALPRAARMSGDFDGRSYALAQASQRMLAGLGLWDALAEHAQPMNEIKVTDGRVGAAEVFLGLHFQSAELESGPMGYMVEDRHLRPTLLRALDDTDGITLRDGARVTAQAVEATGVTVTLEDGTTVSGRVLVGADGRQSGTATRAGIRRTGWRYGQTALVCAIAHERPHHGVAHQLFLPPGPLAILPLTGNRSSIVWSESTEAAAEIQALPDEAYLEVLRPRFGDFLGEISLAGTRYAYPLGMTLANAFTAPRLALVGDAAHGVHPIAGQGLNAGLRDVAALAHVLDHATRRGEDIAAPQVLDRYQSWRRFDTATLAASTDLFNRLFSTDNPLLRAGRDLGMALVNAAPGLRRGIIREAAGLSGDLPDLMRG</sequence>
<dbReference type="InterPro" id="IPR002938">
    <property type="entry name" value="FAD-bd"/>
</dbReference>
<evidence type="ECO:0000256" key="2">
    <source>
        <dbReference type="ARBA" id="ARBA00004749"/>
    </source>
</evidence>
<evidence type="ECO:0000256" key="7">
    <source>
        <dbReference type="ARBA" id="ARBA00023033"/>
    </source>
</evidence>
<organism evidence="9 10">
    <name type="scientific">Pseudoponticoccus marisrubri</name>
    <dbReference type="NCBI Taxonomy" id="1685382"/>
    <lineage>
        <taxon>Bacteria</taxon>
        <taxon>Pseudomonadati</taxon>
        <taxon>Pseudomonadota</taxon>
        <taxon>Alphaproteobacteria</taxon>
        <taxon>Rhodobacterales</taxon>
        <taxon>Roseobacteraceae</taxon>
        <taxon>Pseudoponticoccus</taxon>
    </lineage>
</organism>
<dbReference type="InterPro" id="IPR051205">
    <property type="entry name" value="UbiH/COQ6_monooxygenase"/>
</dbReference>
<dbReference type="GO" id="GO:0006744">
    <property type="term" value="P:ubiquinone biosynthetic process"/>
    <property type="evidence" value="ECO:0007669"/>
    <property type="project" value="UniProtKB-UniPathway"/>
</dbReference>
<comment type="cofactor">
    <cofactor evidence="1">
        <name>FAD</name>
        <dbReference type="ChEBI" id="CHEBI:57692"/>
    </cofactor>
</comment>
<keyword evidence="4" id="KW-0285">Flavoprotein</keyword>
<dbReference type="PANTHER" id="PTHR43876">
    <property type="entry name" value="UBIQUINONE BIOSYNTHESIS MONOOXYGENASE COQ6, MITOCHONDRIAL"/>
    <property type="match status" value="1"/>
</dbReference>
<evidence type="ECO:0000313" key="10">
    <source>
        <dbReference type="Proteomes" id="UP000054396"/>
    </source>
</evidence>
<dbReference type="GO" id="GO:0110142">
    <property type="term" value="C:ubiquinone biosynthesis complex"/>
    <property type="evidence" value="ECO:0007669"/>
    <property type="project" value="UniProtKB-ARBA"/>
</dbReference>
<keyword evidence="6" id="KW-0560">Oxidoreductase</keyword>
<dbReference type="SUPFAM" id="SSF51905">
    <property type="entry name" value="FAD/NAD(P)-binding domain"/>
    <property type="match status" value="1"/>
</dbReference>
<dbReference type="InterPro" id="IPR018168">
    <property type="entry name" value="Ubi_Hdrlase_CS"/>
</dbReference>
<feature type="domain" description="FAD-binding" evidence="8">
    <location>
        <begin position="4"/>
        <end position="341"/>
    </location>
</feature>
<evidence type="ECO:0000256" key="6">
    <source>
        <dbReference type="ARBA" id="ARBA00023002"/>
    </source>
</evidence>
<dbReference type="FunFam" id="3.50.50.60:FF:000021">
    <property type="entry name" value="Ubiquinone biosynthesis monooxygenase COQ6"/>
    <property type="match status" value="1"/>
</dbReference>
<keyword evidence="10" id="KW-1185">Reference proteome</keyword>
<dbReference type="EMBL" id="LPXO01000004">
    <property type="protein sequence ID" value="KUF11057.1"/>
    <property type="molecule type" value="Genomic_DNA"/>
</dbReference>
<keyword evidence="7" id="KW-0503">Monooxygenase</keyword>